<evidence type="ECO:0000259" key="1">
    <source>
        <dbReference type="PROSITE" id="PS50879"/>
    </source>
</evidence>
<dbReference type="PANTHER" id="PTHR47723:SF19">
    <property type="entry name" value="POLYNUCLEOTIDYL TRANSFERASE, RIBONUCLEASE H-LIKE SUPERFAMILY PROTEIN"/>
    <property type="match status" value="1"/>
</dbReference>
<dbReference type="InterPro" id="IPR036397">
    <property type="entry name" value="RNaseH_sf"/>
</dbReference>
<dbReference type="InterPro" id="IPR012337">
    <property type="entry name" value="RNaseH-like_sf"/>
</dbReference>
<dbReference type="InterPro" id="IPR044730">
    <property type="entry name" value="RNase_H-like_dom_plant"/>
</dbReference>
<dbReference type="SUPFAM" id="SSF53098">
    <property type="entry name" value="Ribonuclease H-like"/>
    <property type="match status" value="1"/>
</dbReference>
<reference evidence="2" key="2">
    <citation type="submission" date="2020-03" db="EMBL/GenBank/DDBJ databases">
        <title>Walnut 2.0.</title>
        <authorList>
            <person name="Marrano A."/>
            <person name="Britton M."/>
            <person name="Zimin A.V."/>
            <person name="Zaini P.A."/>
            <person name="Workman R."/>
            <person name="Puiu D."/>
            <person name="Bianco L."/>
            <person name="Allen B.J."/>
            <person name="Troggio M."/>
            <person name="Leslie C.A."/>
            <person name="Timp W."/>
            <person name="Dendekar A."/>
            <person name="Salzberg S.L."/>
            <person name="Neale D.B."/>
        </authorList>
    </citation>
    <scope>NUCLEOTIDE SEQUENCE</scope>
    <source>
        <tissue evidence="2">Leaves</tissue>
    </source>
</reference>
<feature type="domain" description="RNase H type-1" evidence="1">
    <location>
        <begin position="36"/>
        <end position="139"/>
    </location>
</feature>
<dbReference type="CDD" id="cd06222">
    <property type="entry name" value="RNase_H_like"/>
    <property type="match status" value="1"/>
</dbReference>
<dbReference type="GO" id="GO:0003676">
    <property type="term" value="F:nucleic acid binding"/>
    <property type="evidence" value="ECO:0007669"/>
    <property type="project" value="InterPro"/>
</dbReference>
<dbReference type="InterPro" id="IPR002156">
    <property type="entry name" value="RNaseH_domain"/>
</dbReference>
<reference evidence="2" key="1">
    <citation type="submission" date="2015-10" db="EMBL/GenBank/DDBJ databases">
        <authorList>
            <person name="Martinez-Garcia P.J."/>
            <person name="Crepeau M.W."/>
            <person name="Puiu D."/>
            <person name="Gonzalez-Ibeas D."/>
            <person name="Whalen J."/>
            <person name="Stevens K."/>
            <person name="Paul R."/>
            <person name="Butterfield T."/>
            <person name="Britton M."/>
            <person name="Reagan R."/>
            <person name="Chakraborty S."/>
            <person name="Walawage S.L."/>
            <person name="Vasquez-Gross H.A."/>
            <person name="Cardeno C."/>
            <person name="Famula R."/>
            <person name="Pratt K."/>
            <person name="Kuruganti S."/>
            <person name="Aradhya M.K."/>
            <person name="Leslie C.A."/>
            <person name="Dandekar A.M."/>
            <person name="Salzberg S.L."/>
            <person name="Wegrzyn J.L."/>
            <person name="Langley C.H."/>
            <person name="Neale D.B."/>
        </authorList>
    </citation>
    <scope>NUCLEOTIDE SEQUENCE</scope>
    <source>
        <tissue evidence="2">Leaves</tissue>
    </source>
</reference>
<dbReference type="InterPro" id="IPR053151">
    <property type="entry name" value="RNase_H-like"/>
</dbReference>
<dbReference type="Proteomes" id="UP000619265">
    <property type="component" value="Unassembled WGS sequence"/>
</dbReference>
<feature type="non-terminal residue" evidence="2">
    <location>
        <position position="1"/>
    </location>
</feature>
<comment type="caution">
    <text evidence="2">The sequence shown here is derived from an EMBL/GenBank/DDBJ whole genome shotgun (WGS) entry which is preliminary data.</text>
</comment>
<dbReference type="EMBL" id="LIHL02000016">
    <property type="protein sequence ID" value="KAF5444026.1"/>
    <property type="molecule type" value="Genomic_DNA"/>
</dbReference>
<dbReference type="Pfam" id="PF13456">
    <property type="entry name" value="RVT_3"/>
    <property type="match status" value="1"/>
</dbReference>
<accession>A0A833WUZ4</accession>
<gene>
    <name evidence="2" type="ORF">F2P56_036533</name>
</gene>
<dbReference type="Gramene" id="Jr16_18750_p1">
    <property type="protein sequence ID" value="cds.Jr16_18750_p1"/>
    <property type="gene ID" value="Jr16_18750"/>
</dbReference>
<feature type="non-terminal residue" evidence="2">
    <location>
        <position position="139"/>
    </location>
</feature>
<dbReference type="GO" id="GO:0004523">
    <property type="term" value="F:RNA-DNA hybrid ribonuclease activity"/>
    <property type="evidence" value="ECO:0007669"/>
    <property type="project" value="InterPro"/>
</dbReference>
<protein>
    <recommendedName>
        <fullName evidence="1">RNase H type-1 domain-containing protein</fullName>
    </recommendedName>
</protein>
<evidence type="ECO:0000313" key="3">
    <source>
        <dbReference type="Proteomes" id="UP000619265"/>
    </source>
</evidence>
<organism evidence="2 3">
    <name type="scientific">Juglans regia</name>
    <name type="common">English walnut</name>
    <dbReference type="NCBI Taxonomy" id="51240"/>
    <lineage>
        <taxon>Eukaryota</taxon>
        <taxon>Viridiplantae</taxon>
        <taxon>Streptophyta</taxon>
        <taxon>Embryophyta</taxon>
        <taxon>Tracheophyta</taxon>
        <taxon>Spermatophyta</taxon>
        <taxon>Magnoliopsida</taxon>
        <taxon>eudicotyledons</taxon>
        <taxon>Gunneridae</taxon>
        <taxon>Pentapetalae</taxon>
        <taxon>rosids</taxon>
        <taxon>fabids</taxon>
        <taxon>Fagales</taxon>
        <taxon>Juglandaceae</taxon>
        <taxon>Juglans</taxon>
    </lineage>
</organism>
<sequence>SSNFNRRDEEILKVLNLPFKPKKSKPVQIVKWSPPPKEWVKLNVDESSLGNLGPSGAGGVIWDHSGNLISGFSMSTGVQSNNIAEFMALLQGFRTMIFLGLKKVEIEMDSMLVIEWLKEKRCGLRYLEDYWEELLNLMD</sequence>
<dbReference type="PROSITE" id="PS50879">
    <property type="entry name" value="RNASE_H_1"/>
    <property type="match status" value="1"/>
</dbReference>
<proteinExistence type="predicted"/>
<name>A0A833WUZ4_JUGRE</name>
<dbReference type="Gene3D" id="3.30.420.10">
    <property type="entry name" value="Ribonuclease H-like superfamily/Ribonuclease H"/>
    <property type="match status" value="1"/>
</dbReference>
<evidence type="ECO:0000313" key="2">
    <source>
        <dbReference type="EMBL" id="KAF5444026.1"/>
    </source>
</evidence>
<dbReference type="AlphaFoldDB" id="A0A833WUZ4"/>
<dbReference type="PANTHER" id="PTHR47723">
    <property type="entry name" value="OS05G0353850 PROTEIN"/>
    <property type="match status" value="1"/>
</dbReference>